<comment type="function">
    <text evidence="10">Part of the twin-arginine translocation (Tat) system that transports large folded proteins containing a characteristic twin-arginine motif in their signal peptide across membranes. Together with TatC, TatB is part of a receptor directly interacting with Tat signal peptides. TatB may form an oligomeric binding site that transiently accommodates folded Tat precursor proteins before their translocation.</text>
</comment>
<feature type="compositionally biased region" description="Basic and acidic residues" evidence="11">
    <location>
        <begin position="75"/>
        <end position="99"/>
    </location>
</feature>
<comment type="similarity">
    <text evidence="10">Belongs to the TatB family.</text>
</comment>
<dbReference type="AlphaFoldDB" id="A0A6M4HC91"/>
<evidence type="ECO:0000256" key="5">
    <source>
        <dbReference type="ARBA" id="ARBA00022692"/>
    </source>
</evidence>
<dbReference type="NCBIfam" id="TIGR01410">
    <property type="entry name" value="tatB"/>
    <property type="match status" value="1"/>
</dbReference>
<comment type="subunit">
    <text evidence="10">The Tat system comprises two distinct complexes: a TatABC complex, containing multiple copies of TatA, TatB and TatC subunits, and a separate TatA complex, containing only TatA subunits. Substrates initially bind to the TatABC complex, which probably triggers association of the separate TatA complex to form the active translocon.</text>
</comment>
<dbReference type="InterPro" id="IPR018448">
    <property type="entry name" value="TatB"/>
</dbReference>
<dbReference type="GO" id="GO:0008320">
    <property type="term" value="F:protein transmembrane transporter activity"/>
    <property type="evidence" value="ECO:0007669"/>
    <property type="project" value="UniProtKB-UniRule"/>
</dbReference>
<evidence type="ECO:0000256" key="11">
    <source>
        <dbReference type="SAM" id="MobiDB-lite"/>
    </source>
</evidence>
<dbReference type="FunCoup" id="A0A6M4HC91">
    <property type="interactions" value="236"/>
</dbReference>
<evidence type="ECO:0000256" key="10">
    <source>
        <dbReference type="HAMAP-Rule" id="MF_00237"/>
    </source>
</evidence>
<feature type="compositionally biased region" description="Low complexity" evidence="11">
    <location>
        <begin position="105"/>
        <end position="123"/>
    </location>
</feature>
<evidence type="ECO:0000313" key="12">
    <source>
        <dbReference type="EMBL" id="QJR16368.1"/>
    </source>
</evidence>
<dbReference type="PRINTS" id="PR01506">
    <property type="entry name" value="TATBPROTEIN"/>
</dbReference>
<dbReference type="GO" id="GO:0033281">
    <property type="term" value="C:TAT protein transport complex"/>
    <property type="evidence" value="ECO:0007669"/>
    <property type="project" value="UniProtKB-UniRule"/>
</dbReference>
<accession>A0A6M4HC91</accession>
<protein>
    <recommendedName>
        <fullName evidence="10">Sec-independent protein translocase protein TatB</fullName>
    </recommendedName>
</protein>
<evidence type="ECO:0000256" key="6">
    <source>
        <dbReference type="ARBA" id="ARBA00022927"/>
    </source>
</evidence>
<organism evidence="12 13">
    <name type="scientific">Usitatibacter palustris</name>
    <dbReference type="NCBI Taxonomy" id="2732487"/>
    <lineage>
        <taxon>Bacteria</taxon>
        <taxon>Pseudomonadati</taxon>
        <taxon>Pseudomonadota</taxon>
        <taxon>Betaproteobacteria</taxon>
        <taxon>Nitrosomonadales</taxon>
        <taxon>Usitatibacteraceae</taxon>
        <taxon>Usitatibacter</taxon>
    </lineage>
</organism>
<dbReference type="Proteomes" id="UP000503096">
    <property type="component" value="Chromosome"/>
</dbReference>
<keyword evidence="3 10" id="KW-1003">Cell membrane</keyword>
<dbReference type="PANTHER" id="PTHR33162">
    <property type="entry name" value="SEC-INDEPENDENT PROTEIN TRANSLOCASE PROTEIN TATA, CHLOROPLASTIC"/>
    <property type="match status" value="1"/>
</dbReference>
<dbReference type="InterPro" id="IPR003369">
    <property type="entry name" value="TatA/B/E"/>
</dbReference>
<keyword evidence="5 10" id="KW-0812">Transmembrane</keyword>
<keyword evidence="2 10" id="KW-0813">Transport</keyword>
<dbReference type="EMBL" id="CP053073">
    <property type="protein sequence ID" value="QJR16368.1"/>
    <property type="molecule type" value="Genomic_DNA"/>
</dbReference>
<dbReference type="HAMAP" id="MF_00237">
    <property type="entry name" value="TatB"/>
    <property type="match status" value="1"/>
</dbReference>
<comment type="subcellular location">
    <subcellularLocation>
        <location evidence="10">Cell membrane</location>
        <topology evidence="10">Single-pass membrane protein</topology>
    </subcellularLocation>
    <subcellularLocation>
        <location evidence="1">Membrane</location>
        <topology evidence="1">Single-pass membrane protein</topology>
    </subcellularLocation>
</comment>
<evidence type="ECO:0000256" key="7">
    <source>
        <dbReference type="ARBA" id="ARBA00022989"/>
    </source>
</evidence>
<keyword evidence="6 10" id="KW-0653">Protein transport</keyword>
<keyword evidence="9 10" id="KW-0472">Membrane</keyword>
<evidence type="ECO:0000256" key="8">
    <source>
        <dbReference type="ARBA" id="ARBA00023010"/>
    </source>
</evidence>
<dbReference type="PANTHER" id="PTHR33162:SF1">
    <property type="entry name" value="SEC-INDEPENDENT PROTEIN TRANSLOCASE PROTEIN TATA, CHLOROPLASTIC"/>
    <property type="match status" value="1"/>
</dbReference>
<dbReference type="RefSeq" id="WP_171164407.1">
    <property type="nucleotide sequence ID" value="NZ_CP053073.1"/>
</dbReference>
<keyword evidence="8 10" id="KW-0811">Translocation</keyword>
<dbReference type="KEGG" id="upl:DSM104440_03202"/>
<name>A0A6M4HC91_9PROT</name>
<keyword evidence="13" id="KW-1185">Reference proteome</keyword>
<proteinExistence type="inferred from homology"/>
<evidence type="ECO:0000256" key="1">
    <source>
        <dbReference type="ARBA" id="ARBA00004167"/>
    </source>
</evidence>
<evidence type="ECO:0000313" key="13">
    <source>
        <dbReference type="Proteomes" id="UP000503096"/>
    </source>
</evidence>
<gene>
    <name evidence="10 12" type="primary">tatB</name>
    <name evidence="12" type="ORF">DSM104440_03202</name>
</gene>
<dbReference type="Gene3D" id="1.20.5.3310">
    <property type="match status" value="1"/>
</dbReference>
<evidence type="ECO:0000256" key="9">
    <source>
        <dbReference type="ARBA" id="ARBA00023136"/>
    </source>
</evidence>
<keyword evidence="7 10" id="KW-1133">Transmembrane helix</keyword>
<evidence type="ECO:0000256" key="4">
    <source>
        <dbReference type="ARBA" id="ARBA00022519"/>
    </source>
</evidence>
<evidence type="ECO:0000256" key="2">
    <source>
        <dbReference type="ARBA" id="ARBA00022448"/>
    </source>
</evidence>
<feature type="region of interest" description="Disordered" evidence="11">
    <location>
        <begin position="67"/>
        <end position="153"/>
    </location>
</feature>
<dbReference type="InParanoid" id="A0A6M4HC91"/>
<sequence length="153" mass="16727">MFDIGFSELLVVGVVALVVIGPERLPRVARTLGHLFGRLQRYVTQVKSDINREMDLTELNRAKKEFEGAANSFRSDMESKATETEREIRDVQSQIDREMQPTTPPADASPAAAETAVSPELVSEPPPSEPASPQLELGIEDTYANDGSRKSAG</sequence>
<keyword evidence="4" id="KW-0997">Cell inner membrane</keyword>
<reference evidence="12 13" key="1">
    <citation type="submission" date="2020-04" db="EMBL/GenBank/DDBJ databases">
        <title>Usitatibacter rugosus gen. nov., sp. nov. and Usitatibacter palustris sp. nov., novel members of Usitatibacteraceae fam. nov. within the order Nitrosomonadales isolated from soil.</title>
        <authorList>
            <person name="Huber K.J."/>
            <person name="Neumann-Schaal M."/>
            <person name="Geppert A."/>
            <person name="Luckner M."/>
            <person name="Wanner G."/>
            <person name="Overmann J."/>
        </authorList>
    </citation>
    <scope>NUCLEOTIDE SEQUENCE [LARGE SCALE GENOMIC DNA]</scope>
    <source>
        <strain evidence="12 13">Swamp67</strain>
    </source>
</reference>
<dbReference type="Pfam" id="PF02416">
    <property type="entry name" value="TatA_B_E"/>
    <property type="match status" value="1"/>
</dbReference>
<evidence type="ECO:0000256" key="3">
    <source>
        <dbReference type="ARBA" id="ARBA00022475"/>
    </source>
</evidence>
<dbReference type="GO" id="GO:0043953">
    <property type="term" value="P:protein transport by the Tat complex"/>
    <property type="evidence" value="ECO:0007669"/>
    <property type="project" value="UniProtKB-UniRule"/>
</dbReference>